<dbReference type="GO" id="GO:0052689">
    <property type="term" value="F:carboxylic ester hydrolase activity"/>
    <property type="evidence" value="ECO:0007669"/>
    <property type="project" value="TreeGrafter"/>
</dbReference>
<sequence length="317" mass="34740">MMMLKLLIPLWLCIVGLPAQAAEYITSSSGLSGTLLLPVHHEKNSKMKVVLIVAGSGAVDRDGNVANLKNNSLKYLAEALVDNGIASLRYDKRGVAGSASSIVPERDLRFSNNVNDMLDWYELLEKDERFSDILLLGHSEGALVATLAAQKIQQQKKEKLKSIILLTAAGSPAAEILKTQLIAAQLPHDMLQRALTILLDLQNGQRVDTVPHELNALFRPSVQDYVISWFALDPAKELAHVTVPVLIVSGGQDIQVPIVEAKKLDAVGKGRWVHIENMNHILKPLDTDRVKNLASYSNPHLKLAPELLPALVSFIQE</sequence>
<evidence type="ECO:0000313" key="4">
    <source>
        <dbReference type="Proteomes" id="UP000252893"/>
    </source>
</evidence>
<dbReference type="OrthoDB" id="9809549at2"/>
<dbReference type="AlphaFoldDB" id="A0A366EAE5"/>
<dbReference type="PANTHER" id="PTHR43265">
    <property type="entry name" value="ESTERASE ESTD"/>
    <property type="match status" value="1"/>
</dbReference>
<feature type="signal peptide" evidence="1">
    <location>
        <begin position="1"/>
        <end position="21"/>
    </location>
</feature>
<evidence type="ECO:0000313" key="3">
    <source>
        <dbReference type="EMBL" id="RBO99282.1"/>
    </source>
</evidence>
<dbReference type="InterPro" id="IPR022742">
    <property type="entry name" value="Hydrolase_4"/>
</dbReference>
<evidence type="ECO:0000256" key="1">
    <source>
        <dbReference type="SAM" id="SignalP"/>
    </source>
</evidence>
<accession>A0A366EAE5</accession>
<dbReference type="EMBL" id="QNRH01000001">
    <property type="protein sequence ID" value="RBO99282.1"/>
    <property type="molecule type" value="Genomic_DNA"/>
</dbReference>
<feature type="chain" id="PRO_5016679384" description="Serine aminopeptidase S33 domain-containing protein" evidence="1">
    <location>
        <begin position="22"/>
        <end position="317"/>
    </location>
</feature>
<keyword evidence="4" id="KW-1185">Reference proteome</keyword>
<dbReference type="Pfam" id="PF12146">
    <property type="entry name" value="Hydrolase_4"/>
    <property type="match status" value="1"/>
</dbReference>
<reference evidence="3 4" key="1">
    <citation type="submission" date="2018-06" db="EMBL/GenBank/DDBJ databases">
        <title>Genomic Encyclopedia of Type Strains, Phase IV (KMG-IV): sequencing the most valuable type-strain genomes for metagenomic binning, comparative biology and taxonomic classification.</title>
        <authorList>
            <person name="Goeker M."/>
        </authorList>
    </citation>
    <scope>NUCLEOTIDE SEQUENCE [LARGE SCALE GENOMIC DNA]</scope>
    <source>
        <strain evidence="3 4">DSM 25619</strain>
    </source>
</reference>
<gene>
    <name evidence="3" type="ORF">DFR47_101897</name>
</gene>
<dbReference type="PANTHER" id="PTHR43265:SF1">
    <property type="entry name" value="ESTERASE ESTD"/>
    <property type="match status" value="1"/>
</dbReference>
<comment type="caution">
    <text evidence="3">The sequence shown here is derived from an EMBL/GenBank/DDBJ whole genome shotgun (WGS) entry which is preliminary data.</text>
</comment>
<dbReference type="Gene3D" id="3.40.50.1820">
    <property type="entry name" value="alpha/beta hydrolase"/>
    <property type="match status" value="1"/>
</dbReference>
<dbReference type="Proteomes" id="UP000252893">
    <property type="component" value="Unassembled WGS sequence"/>
</dbReference>
<proteinExistence type="predicted"/>
<name>A0A366EAE5_9HYPH</name>
<protein>
    <recommendedName>
        <fullName evidence="2">Serine aminopeptidase S33 domain-containing protein</fullName>
    </recommendedName>
</protein>
<evidence type="ECO:0000259" key="2">
    <source>
        <dbReference type="Pfam" id="PF12146"/>
    </source>
</evidence>
<keyword evidence="1" id="KW-0732">Signal</keyword>
<organism evidence="3 4">
    <name type="scientific">Pseudochrobactrum asaccharolyticum</name>
    <dbReference type="NCBI Taxonomy" id="354351"/>
    <lineage>
        <taxon>Bacteria</taxon>
        <taxon>Pseudomonadati</taxon>
        <taxon>Pseudomonadota</taxon>
        <taxon>Alphaproteobacteria</taxon>
        <taxon>Hyphomicrobiales</taxon>
        <taxon>Brucellaceae</taxon>
        <taxon>Pseudochrobactrum</taxon>
    </lineage>
</organism>
<dbReference type="InterPro" id="IPR053145">
    <property type="entry name" value="AB_hydrolase_Est10"/>
</dbReference>
<feature type="domain" description="Serine aminopeptidase S33" evidence="2">
    <location>
        <begin position="74"/>
        <end position="262"/>
    </location>
</feature>
<dbReference type="SUPFAM" id="SSF53474">
    <property type="entry name" value="alpha/beta-Hydrolases"/>
    <property type="match status" value="1"/>
</dbReference>
<dbReference type="InterPro" id="IPR029058">
    <property type="entry name" value="AB_hydrolase_fold"/>
</dbReference>
<dbReference type="RefSeq" id="WP_113943109.1">
    <property type="nucleotide sequence ID" value="NZ_JBHEEG010000005.1"/>
</dbReference>